<keyword evidence="3" id="KW-1185">Reference proteome</keyword>
<gene>
    <name evidence="2" type="ORF">OXX778_LOCUS16774</name>
</gene>
<keyword evidence="1" id="KW-0812">Transmembrane</keyword>
<dbReference type="AlphaFoldDB" id="A0A814HDX5"/>
<sequence length="73" mass="8711">MFFDLIKYTISFLIAIVCFLLFLLSAWYLFWKLFLSRFDFIRELFSSNSNHNIQTASTTNTRSVLNTSRSRKD</sequence>
<dbReference type="PANTHER" id="PTHR36877">
    <property type="entry name" value="SMALL INTEGRAL MEMBRANE PROTEIN 13"/>
    <property type="match status" value="1"/>
</dbReference>
<evidence type="ECO:0000313" key="3">
    <source>
        <dbReference type="Proteomes" id="UP000663879"/>
    </source>
</evidence>
<feature type="transmembrane region" description="Helical" evidence="1">
    <location>
        <begin position="6"/>
        <end position="30"/>
    </location>
</feature>
<proteinExistence type="predicted"/>
<dbReference type="Pfam" id="PF15938">
    <property type="entry name" value="DUF4750"/>
    <property type="match status" value="1"/>
</dbReference>
<keyword evidence="1" id="KW-0472">Membrane</keyword>
<dbReference type="Proteomes" id="UP000663879">
    <property type="component" value="Unassembled WGS sequence"/>
</dbReference>
<protein>
    <submittedName>
        <fullName evidence="2">Uncharacterized protein</fullName>
    </submittedName>
</protein>
<reference evidence="2" key="1">
    <citation type="submission" date="2021-02" db="EMBL/GenBank/DDBJ databases">
        <authorList>
            <person name="Nowell W R."/>
        </authorList>
    </citation>
    <scope>NUCLEOTIDE SEQUENCE</scope>
    <source>
        <strain evidence="2">Ploen Becks lab</strain>
    </source>
</reference>
<dbReference type="EMBL" id="CAJNOC010004071">
    <property type="protein sequence ID" value="CAF1008507.1"/>
    <property type="molecule type" value="Genomic_DNA"/>
</dbReference>
<name>A0A814HDX5_9BILA</name>
<dbReference type="PANTHER" id="PTHR36877:SF1">
    <property type="entry name" value="SMALL INTEGRAL MEMBRANE PROTEIN 13"/>
    <property type="match status" value="1"/>
</dbReference>
<accession>A0A814HDX5</accession>
<dbReference type="OrthoDB" id="25586at2759"/>
<comment type="caution">
    <text evidence="2">The sequence shown here is derived from an EMBL/GenBank/DDBJ whole genome shotgun (WGS) entry which is preliminary data.</text>
</comment>
<keyword evidence="1" id="KW-1133">Transmembrane helix</keyword>
<evidence type="ECO:0000313" key="2">
    <source>
        <dbReference type="EMBL" id="CAF1008507.1"/>
    </source>
</evidence>
<dbReference type="InterPro" id="IPR031851">
    <property type="entry name" value="DUF4750"/>
</dbReference>
<organism evidence="2 3">
    <name type="scientific">Brachionus calyciflorus</name>
    <dbReference type="NCBI Taxonomy" id="104777"/>
    <lineage>
        <taxon>Eukaryota</taxon>
        <taxon>Metazoa</taxon>
        <taxon>Spiralia</taxon>
        <taxon>Gnathifera</taxon>
        <taxon>Rotifera</taxon>
        <taxon>Eurotatoria</taxon>
        <taxon>Monogononta</taxon>
        <taxon>Pseudotrocha</taxon>
        <taxon>Ploima</taxon>
        <taxon>Brachionidae</taxon>
        <taxon>Brachionus</taxon>
    </lineage>
</organism>
<evidence type="ECO:0000256" key="1">
    <source>
        <dbReference type="SAM" id="Phobius"/>
    </source>
</evidence>